<feature type="signal peptide" evidence="1">
    <location>
        <begin position="1"/>
        <end position="19"/>
    </location>
</feature>
<comment type="caution">
    <text evidence="3">The sequence shown here is derived from an EMBL/GenBank/DDBJ whole genome shotgun (WGS) entry which is preliminary data.</text>
</comment>
<feature type="chain" id="PRO_5045924362" evidence="1">
    <location>
        <begin position="20"/>
        <end position="166"/>
    </location>
</feature>
<dbReference type="Proteomes" id="UP001184150">
    <property type="component" value="Unassembled WGS sequence"/>
</dbReference>
<dbReference type="InterPro" id="IPR009959">
    <property type="entry name" value="Cyclase_SnoaL-like"/>
</dbReference>
<dbReference type="Gene3D" id="3.10.450.50">
    <property type="match status" value="1"/>
</dbReference>
<dbReference type="InterPro" id="IPR037401">
    <property type="entry name" value="SnoaL-like"/>
</dbReference>
<evidence type="ECO:0000256" key="1">
    <source>
        <dbReference type="SAM" id="SignalP"/>
    </source>
</evidence>
<gene>
    <name evidence="3" type="ORF">J2792_000109</name>
</gene>
<dbReference type="EMBL" id="JAVDRD010000001">
    <property type="protein sequence ID" value="MDR6509269.1"/>
    <property type="molecule type" value="Genomic_DNA"/>
</dbReference>
<dbReference type="InterPro" id="IPR032710">
    <property type="entry name" value="NTF2-like_dom_sf"/>
</dbReference>
<sequence length="166" mass="17898">MHAAIKSALALALFTGAMAASHAVDAKPTAPHHVTAATAAARETARNRAIITDFARRFYTLRQVRSAFEAYVAPDYIQHNPGLGDGREAAIAALTPMFSDPGHSFSIRHIVVDGDLAAIHIFVKPDPAARGAAVADFYRLKDGKIVEHWDVIQPIPEKAANPHPMF</sequence>
<dbReference type="PANTHER" id="PTHR38436">
    <property type="entry name" value="POLYKETIDE CYCLASE SNOAL-LIKE DOMAIN"/>
    <property type="match status" value="1"/>
</dbReference>
<feature type="domain" description="SnoaL-like" evidence="2">
    <location>
        <begin position="66"/>
        <end position="148"/>
    </location>
</feature>
<organism evidence="3 4">
    <name type="scientific">Novosphingobium capsulatum</name>
    <dbReference type="NCBI Taxonomy" id="13688"/>
    <lineage>
        <taxon>Bacteria</taxon>
        <taxon>Pseudomonadati</taxon>
        <taxon>Pseudomonadota</taxon>
        <taxon>Alphaproteobacteria</taxon>
        <taxon>Sphingomonadales</taxon>
        <taxon>Sphingomonadaceae</taxon>
        <taxon>Novosphingobium</taxon>
    </lineage>
</organism>
<protein>
    <submittedName>
        <fullName evidence="3">SnoaL-like aldol condensation-catalyzing enzyme</fullName>
    </submittedName>
</protein>
<dbReference type="PANTHER" id="PTHR38436:SF1">
    <property type="entry name" value="ESTER CYCLASE"/>
    <property type="match status" value="1"/>
</dbReference>
<accession>A0ABU1MGD2</accession>
<name>A0ABU1MGD2_9SPHN</name>
<dbReference type="RefSeq" id="WP_245652394.1">
    <property type="nucleotide sequence ID" value="NZ_CP140000.1"/>
</dbReference>
<reference evidence="3 4" key="1">
    <citation type="submission" date="2023-07" db="EMBL/GenBank/DDBJ databases">
        <title>Sorghum-associated microbial communities from plants grown in Nebraska, USA.</title>
        <authorList>
            <person name="Schachtman D."/>
        </authorList>
    </citation>
    <scope>NUCLEOTIDE SEQUENCE [LARGE SCALE GENOMIC DNA]</scope>
    <source>
        <strain evidence="3 4">DS1027</strain>
    </source>
</reference>
<evidence type="ECO:0000313" key="4">
    <source>
        <dbReference type="Proteomes" id="UP001184150"/>
    </source>
</evidence>
<keyword evidence="4" id="KW-1185">Reference proteome</keyword>
<evidence type="ECO:0000313" key="3">
    <source>
        <dbReference type="EMBL" id="MDR6509269.1"/>
    </source>
</evidence>
<proteinExistence type="predicted"/>
<dbReference type="SUPFAM" id="SSF54427">
    <property type="entry name" value="NTF2-like"/>
    <property type="match status" value="1"/>
</dbReference>
<dbReference type="Pfam" id="PF12680">
    <property type="entry name" value="SnoaL_2"/>
    <property type="match status" value="1"/>
</dbReference>
<evidence type="ECO:0000259" key="2">
    <source>
        <dbReference type="Pfam" id="PF12680"/>
    </source>
</evidence>
<keyword evidence="1" id="KW-0732">Signal</keyword>